<dbReference type="HOGENOM" id="CLU_072991_0_0_7"/>
<name>W4LET5_ENTF1</name>
<dbReference type="Proteomes" id="UP000019141">
    <property type="component" value="Unassembled WGS sequence"/>
</dbReference>
<dbReference type="Pfam" id="PF13468">
    <property type="entry name" value="Glyoxalase_3"/>
    <property type="match status" value="1"/>
</dbReference>
<dbReference type="EMBL" id="AZHW01000820">
    <property type="protein sequence ID" value="ETW96215.1"/>
    <property type="molecule type" value="Genomic_DNA"/>
</dbReference>
<sequence length="279" mass="30627">MPSLAQLDHAVINVHFAMDLAEPLFEALGFTLTPRGYHSLGSINHLMTFGSDYLELIGLPEGGEDKRPEILASPVGIDGLVFKTSDVDETFAHLQALDMAGDPPRAFSRSVYLSSGEATATFRTVTVRSDVFPAGRVYFCEHGTPELIWRREWQTHANGAAKMAEIVIVSTDPEAEATRYASLVEAPKLDGQDGAYRIPLAEAELSVLSPAQYTARYKDLVSPMNRRPSIFGAVVMASLDLAAVTERLKFMPEPVPVAMSDNRISMRMSEFDSVLEFVE</sequence>
<dbReference type="PATRIC" id="fig|1429438.4.peg.5246"/>
<dbReference type="InterPro" id="IPR029068">
    <property type="entry name" value="Glyas_Bleomycin-R_OHBP_Dase"/>
</dbReference>
<keyword evidence="3" id="KW-1185">Reference proteome</keyword>
<dbReference type="PANTHER" id="PTHR40265:SF1">
    <property type="entry name" value="GLYOXALASE-LIKE DOMAIN-CONTAINING PROTEIN"/>
    <property type="match status" value="1"/>
</dbReference>
<proteinExistence type="predicted"/>
<dbReference type="PANTHER" id="PTHR40265">
    <property type="entry name" value="BLL2707 PROTEIN"/>
    <property type="match status" value="1"/>
</dbReference>
<accession>W4LET5</accession>
<evidence type="ECO:0000313" key="3">
    <source>
        <dbReference type="Proteomes" id="UP000019141"/>
    </source>
</evidence>
<dbReference type="InterPro" id="IPR025870">
    <property type="entry name" value="Glyoxalase-like_dom"/>
</dbReference>
<evidence type="ECO:0000313" key="2">
    <source>
        <dbReference type="EMBL" id="ETW96215.1"/>
    </source>
</evidence>
<protein>
    <recommendedName>
        <fullName evidence="1">Glyoxalase-like domain-containing protein</fullName>
    </recommendedName>
</protein>
<comment type="caution">
    <text evidence="2">The sequence shown here is derived from an EMBL/GenBank/DDBJ whole genome shotgun (WGS) entry which is preliminary data.</text>
</comment>
<reference evidence="2 3" key="1">
    <citation type="journal article" date="2014" name="Nature">
        <title>An environmental bacterial taxon with a large and distinct metabolic repertoire.</title>
        <authorList>
            <person name="Wilson M.C."/>
            <person name="Mori T."/>
            <person name="Ruckert C."/>
            <person name="Uria A.R."/>
            <person name="Helf M.J."/>
            <person name="Takada K."/>
            <person name="Gernert C."/>
            <person name="Steffens U.A."/>
            <person name="Heycke N."/>
            <person name="Schmitt S."/>
            <person name="Rinke C."/>
            <person name="Helfrich E.J."/>
            <person name="Brachmann A.O."/>
            <person name="Gurgui C."/>
            <person name="Wakimoto T."/>
            <person name="Kracht M."/>
            <person name="Crusemann M."/>
            <person name="Hentschel U."/>
            <person name="Abe I."/>
            <person name="Matsunaga S."/>
            <person name="Kalinowski J."/>
            <person name="Takeyama H."/>
            <person name="Piel J."/>
        </authorList>
    </citation>
    <scope>NUCLEOTIDE SEQUENCE [LARGE SCALE GENOMIC DNA]</scope>
    <source>
        <strain evidence="3">TSY1</strain>
    </source>
</reference>
<dbReference type="AlphaFoldDB" id="W4LET5"/>
<dbReference type="SUPFAM" id="SSF54593">
    <property type="entry name" value="Glyoxalase/Bleomycin resistance protein/Dihydroxybiphenyl dioxygenase"/>
    <property type="match status" value="1"/>
</dbReference>
<organism evidence="2 3">
    <name type="scientific">Entotheonella factor</name>
    <dbReference type="NCBI Taxonomy" id="1429438"/>
    <lineage>
        <taxon>Bacteria</taxon>
        <taxon>Pseudomonadati</taxon>
        <taxon>Nitrospinota/Tectimicrobiota group</taxon>
        <taxon>Candidatus Tectimicrobiota</taxon>
        <taxon>Candidatus Entotheonellia</taxon>
        <taxon>Candidatus Entotheonellales</taxon>
        <taxon>Candidatus Entotheonellaceae</taxon>
        <taxon>Candidatus Entotheonella</taxon>
    </lineage>
</organism>
<evidence type="ECO:0000259" key="1">
    <source>
        <dbReference type="Pfam" id="PF13468"/>
    </source>
</evidence>
<dbReference type="Gene3D" id="3.10.180.10">
    <property type="entry name" value="2,3-Dihydroxybiphenyl 1,2-Dioxygenase, domain 1"/>
    <property type="match status" value="1"/>
</dbReference>
<gene>
    <name evidence="2" type="ORF">ETSY1_27495</name>
</gene>
<feature type="domain" description="Glyoxalase-like" evidence="1">
    <location>
        <begin position="7"/>
        <end position="183"/>
    </location>
</feature>